<name>A0A3N0Z2S7_ANAGA</name>
<dbReference type="Proteomes" id="UP000281406">
    <property type="component" value="Unassembled WGS sequence"/>
</dbReference>
<comment type="caution">
    <text evidence="1">The sequence shown here is derived from an EMBL/GenBank/DDBJ whole genome shotgun (WGS) entry which is preliminary data.</text>
</comment>
<evidence type="ECO:0000313" key="1">
    <source>
        <dbReference type="EMBL" id="ROL52835.1"/>
    </source>
</evidence>
<organism evidence="1 2">
    <name type="scientific">Anabarilius grahami</name>
    <name type="common">Kanglang fish</name>
    <name type="synonym">Barilius grahami</name>
    <dbReference type="NCBI Taxonomy" id="495550"/>
    <lineage>
        <taxon>Eukaryota</taxon>
        <taxon>Metazoa</taxon>
        <taxon>Chordata</taxon>
        <taxon>Craniata</taxon>
        <taxon>Vertebrata</taxon>
        <taxon>Euteleostomi</taxon>
        <taxon>Actinopterygii</taxon>
        <taxon>Neopterygii</taxon>
        <taxon>Teleostei</taxon>
        <taxon>Ostariophysi</taxon>
        <taxon>Cypriniformes</taxon>
        <taxon>Xenocyprididae</taxon>
        <taxon>Xenocypridinae</taxon>
        <taxon>Xenocypridinae incertae sedis</taxon>
        <taxon>Anabarilius</taxon>
    </lineage>
</organism>
<dbReference type="EMBL" id="RJVU01014363">
    <property type="protein sequence ID" value="ROL52835.1"/>
    <property type="molecule type" value="Genomic_DNA"/>
</dbReference>
<dbReference type="AlphaFoldDB" id="A0A3N0Z2S7"/>
<keyword evidence="2" id="KW-1185">Reference proteome</keyword>
<gene>
    <name evidence="1" type="ORF">DPX16_8398</name>
</gene>
<sequence>MASYVDNSFRQAVMVNPSDRTQQGMTQAILMELEAHYGLTATTSALCINMLMNGVDLTGAKCSPVGVGDMGDSGGCGLYSLWDTIFDSRRSVFVASTLGSMKEQLRHMSLVLYSPSIKNNGTSPDRKR</sequence>
<accession>A0A3N0Z2S7</accession>
<proteinExistence type="predicted"/>
<protein>
    <submittedName>
        <fullName evidence="1">Uncharacterized protein</fullName>
    </submittedName>
</protein>
<dbReference type="OrthoDB" id="546434at2759"/>
<reference evidence="1 2" key="1">
    <citation type="submission" date="2018-10" db="EMBL/GenBank/DDBJ databases">
        <title>Genome assembly for a Yunnan-Guizhou Plateau 3E fish, Anabarilius grahami (Regan), and its evolutionary and genetic applications.</title>
        <authorList>
            <person name="Jiang W."/>
        </authorList>
    </citation>
    <scope>NUCLEOTIDE SEQUENCE [LARGE SCALE GENOMIC DNA]</scope>
    <source>
        <strain evidence="1">AG-KIZ</strain>
        <tissue evidence="1">Muscle</tissue>
    </source>
</reference>
<evidence type="ECO:0000313" key="2">
    <source>
        <dbReference type="Proteomes" id="UP000281406"/>
    </source>
</evidence>